<proteinExistence type="predicted"/>
<keyword evidence="1" id="KW-0175">Coiled coil</keyword>
<gene>
    <name evidence="3" type="ordered locus">SGRA_1417</name>
</gene>
<dbReference type="EMBL" id="CP002831">
    <property type="protein sequence ID" value="AFC24152.1"/>
    <property type="molecule type" value="Genomic_DNA"/>
</dbReference>
<feature type="compositionally biased region" description="Polar residues" evidence="2">
    <location>
        <begin position="238"/>
        <end position="254"/>
    </location>
</feature>
<feature type="region of interest" description="Disordered" evidence="2">
    <location>
        <begin position="142"/>
        <end position="161"/>
    </location>
</feature>
<feature type="compositionally biased region" description="Polar residues" evidence="2">
    <location>
        <begin position="1065"/>
        <end position="1079"/>
    </location>
</feature>
<feature type="region of interest" description="Disordered" evidence="2">
    <location>
        <begin position="1057"/>
        <end position="1083"/>
    </location>
</feature>
<feature type="compositionally biased region" description="Polar residues" evidence="2">
    <location>
        <begin position="64"/>
        <end position="74"/>
    </location>
</feature>
<protein>
    <submittedName>
        <fullName evidence="3">Uncharacterized protein</fullName>
    </submittedName>
</protein>
<evidence type="ECO:0000256" key="2">
    <source>
        <dbReference type="SAM" id="MobiDB-lite"/>
    </source>
</evidence>
<feature type="compositionally biased region" description="Polar residues" evidence="2">
    <location>
        <begin position="31"/>
        <end position="50"/>
    </location>
</feature>
<feature type="region of interest" description="Disordered" evidence="2">
    <location>
        <begin position="173"/>
        <end position="331"/>
    </location>
</feature>
<evidence type="ECO:0000256" key="1">
    <source>
        <dbReference type="SAM" id="Coils"/>
    </source>
</evidence>
<reference evidence="3 4" key="1">
    <citation type="journal article" date="2012" name="Stand. Genomic Sci.">
        <title>Complete genome sequencing and analysis of Saprospira grandis str. Lewin, a predatory marine bacterium.</title>
        <authorList>
            <person name="Saw J.H."/>
            <person name="Yuryev A."/>
            <person name="Kanbe M."/>
            <person name="Hou S."/>
            <person name="Young A.G."/>
            <person name="Aizawa S."/>
            <person name="Alam M."/>
        </authorList>
    </citation>
    <scope>NUCLEOTIDE SEQUENCE [LARGE SCALE GENOMIC DNA]</scope>
    <source>
        <strain evidence="3 4">Lewin</strain>
    </source>
</reference>
<organism evidence="3 4">
    <name type="scientific">Saprospira grandis (strain Lewin)</name>
    <dbReference type="NCBI Taxonomy" id="984262"/>
    <lineage>
        <taxon>Bacteria</taxon>
        <taxon>Pseudomonadati</taxon>
        <taxon>Bacteroidota</taxon>
        <taxon>Saprospiria</taxon>
        <taxon>Saprospirales</taxon>
        <taxon>Saprospiraceae</taxon>
        <taxon>Saprospira</taxon>
    </lineage>
</organism>
<feature type="region of interest" description="Disordered" evidence="2">
    <location>
        <begin position="94"/>
        <end position="128"/>
    </location>
</feature>
<feature type="coiled-coil region" evidence="1">
    <location>
        <begin position="1431"/>
        <end position="1478"/>
    </location>
</feature>
<feature type="compositionally biased region" description="Acidic residues" evidence="2">
    <location>
        <begin position="152"/>
        <end position="161"/>
    </location>
</feature>
<dbReference type="Proteomes" id="UP000007519">
    <property type="component" value="Chromosome"/>
</dbReference>
<feature type="region of interest" description="Disordered" evidence="2">
    <location>
        <begin position="383"/>
        <end position="417"/>
    </location>
</feature>
<feature type="coiled-coil region" evidence="1">
    <location>
        <begin position="683"/>
        <end position="710"/>
    </location>
</feature>
<keyword evidence="4" id="KW-1185">Reference proteome</keyword>
<dbReference type="KEGG" id="sgn:SGRA_1417"/>
<feature type="coiled-coil region" evidence="1">
    <location>
        <begin position="1772"/>
        <end position="1824"/>
    </location>
</feature>
<dbReference type="OrthoDB" id="975149at2"/>
<dbReference type="RefSeq" id="WP_015691789.1">
    <property type="nucleotide sequence ID" value="NC_016940.1"/>
</dbReference>
<dbReference type="HOGENOM" id="CLU_234290_0_0_10"/>
<feature type="compositionally biased region" description="Acidic residues" evidence="2">
    <location>
        <begin position="181"/>
        <end position="191"/>
    </location>
</feature>
<name>H6L7T1_SAPGL</name>
<feature type="region of interest" description="Disordered" evidence="2">
    <location>
        <begin position="29"/>
        <end position="74"/>
    </location>
</feature>
<evidence type="ECO:0000313" key="4">
    <source>
        <dbReference type="Proteomes" id="UP000007519"/>
    </source>
</evidence>
<evidence type="ECO:0000313" key="3">
    <source>
        <dbReference type="EMBL" id="AFC24152.1"/>
    </source>
</evidence>
<accession>H6L7T1</accession>
<sequence length="1979" mass="216549">MSKGNQNSSQENQRIYEQLYQSLEEFEANEELQSVQSAGEQLNSQANAVVQTAAEGFHQESTQEEFSQPLNESANPLNEQLSAASLNSGIEKLAEGISLQEGGEEENAGKETTTTAEEGPEMPPLGAAFNEAELDAEIAATLGQEVPSFNETELDAAIEETLAEDKATAAAAELKAALEETLAEGETEEGSSENSSENTEAKSEEIARQASQMNTEVSPEEAKVGAKTGAKGGDKSTGETSPTGNPQNKQQNSAAGGEAPANATTGEQKGEEVGAAFAARMNMGPVAQTAEESAEAQELEAGRAFGLDVGRSGGLGKKVTTDESGKMNVTPFAEGETADAYVAAQKEVMASKSKKYQTGFYQGFNQGYPEGQKLKVEAAQIEEQQKMATDPEAQEGTKDGTESAVKSNSNKAEDKERVKEIKAAMKSRSKTYQVAYYRAFNAVYMQARAAAVKKSMPGPAELMENPTYRKGYELGYNIGLAQGQGKAPEGMSKEEGQQAATYAKANKDSSGQPIAEDPKKLYSRAFYHGFNASYMKGKETKVQAEKDERKKDPHYAVGHVLGTLAAMSSKEKATQVLKGSLPLSELGENLPPVPDSAKQYFAEGKDKEQTAEQKKSFEVGYYHAFNASYNQFKQQKLDNEQKAKTNSVEYKKGQDIGKIAAAATVNLDKYKKELKATEDPAKKEELTAKIEKIEENLATIKAQLNDENVKKEFSTGYYHAFNTNYNVEKQKLVDKEMSVAADSPKAKGYEAGRHMGGLFYQHYQAAIGKPEKKAEVDAKVKEAFANAKAEGEEFEKGFYVGYNQTVYSGNNAGKQAQTKEEREEAQTIRNAKEEFGATSGGVDYVEKGWEYGYGLWFKYESATAKERPSQTPEEAWTNKKKGLAKVIEEEMQGKADTKKLEAAFEKGYEVGSAAGAREGKLYFAGYDDAMTGKQKEAGAQEHYYQGYNAGRQASQYDNFRGQALSQMIDGYENDSAQAASIGQSKEYREGYDLDYDNWLYIAKMASGQLTEELSGSLKLYGDEEAPEAQTAEAAKAQANEILAQKAAKMQAALAKKRKELEEQAQKTAANTKKGSSNEDPQAEVDRQMTEIEKGYQQALDDATAKVAKEDNAEKARQDGLLFGYQSLEGYPPLAGQEEALAAAAGKDAEYAQADKNTLAAFNAGRAEGYKMAQMLQAGLISTEEVSRKMQGGGHDRGYQLGQETARKDIEAHKKALLNGESFEATKETVAAELDAPTQEGFLEGYQYLFDKGEAYNLGYQQGYLAATNEKEGDNFEELSYTPKDPSLSYASELEGQFHLGRTNGRQDGLNQTIKGETKKSGSVLDQRIEELRSTLGDAYASAYEKGYAYGRDQRQASPSQMANLQGEFEANGVPTMLEDLKAFVPQIIQAAKESGQAAAEELEDSQIPALLAQIEGQAQSLLSFDQNATPLENYQELSAELSKQAEGLLSEQLSNEEKQFLRSAIAEWEKQLQNFKEGYIRGARKGLVEGINNSDTAEEGAALAEATDYQNQLLAAAGNVGQDKYVLGYEKARELLIDDSYKSPNASSAEMEKGRYRLVGEMRKALNELIKKEKSEALQQTSASEEDKALATEVTNAYKDLERIFGQEHPTALAPGQNQNDYIEDQVLALQTEYDNFIAELDKEGKRSLDKSIRKQLKANFQALYQSQIQPFFQQYKEGFQAGYTAGIQEVLAGNTGVDGVGSGNAEYSAVEKIHEQLEAGLIEDGDVNSLSLLNQYDPVLDLLFEYTDVVAQDQELFYSAEDATLDLQDQIKEKTIAKEGLEARENQLSAEEQSELEEIRAELDELQEELEMAQEEHFEAFEELNMVYEGIEDQLGFTKGGSSEPKALLDYLSMTNDEFTLQGSYSYQDSQLQIQGNGAFYTSDSQANWLHQAAVEFQIADLKFSSNSFEYLESSREVKLQAGQFSVPVEDGGNSRDITVDFASLSLKAGESLINQLEVQMDLGAGLNGGGLMENDLN</sequence>